<evidence type="ECO:0000313" key="3">
    <source>
        <dbReference type="Proteomes" id="UP000191691"/>
    </source>
</evidence>
<feature type="region of interest" description="Disordered" evidence="1">
    <location>
        <begin position="183"/>
        <end position="206"/>
    </location>
</feature>
<gene>
    <name evidence="2" type="ORF">PENNAL_c0001G11066</name>
</gene>
<keyword evidence="3" id="KW-1185">Reference proteome</keyword>
<organism evidence="2 3">
    <name type="scientific">Penicillium nalgiovense</name>
    <dbReference type="NCBI Taxonomy" id="60175"/>
    <lineage>
        <taxon>Eukaryota</taxon>
        <taxon>Fungi</taxon>
        <taxon>Dikarya</taxon>
        <taxon>Ascomycota</taxon>
        <taxon>Pezizomycotina</taxon>
        <taxon>Eurotiomycetes</taxon>
        <taxon>Eurotiomycetidae</taxon>
        <taxon>Eurotiales</taxon>
        <taxon>Aspergillaceae</taxon>
        <taxon>Penicillium</taxon>
    </lineage>
</organism>
<dbReference type="EMBL" id="MOOB01000001">
    <property type="protein sequence ID" value="OQE96090.1"/>
    <property type="molecule type" value="Genomic_DNA"/>
</dbReference>
<dbReference type="Pfam" id="PF11951">
    <property type="entry name" value="Fungal_trans_2"/>
    <property type="match status" value="1"/>
</dbReference>
<dbReference type="InterPro" id="IPR022698">
    <property type="entry name" value="OrsD"/>
</dbReference>
<dbReference type="PANTHER" id="PTHR47784:SF5">
    <property type="entry name" value="STEROL UPTAKE CONTROL PROTEIN 2"/>
    <property type="match status" value="1"/>
</dbReference>
<sequence>MAPGIDPWTPRLLTNNKVPPEMLSIASIMASPSVHAIEPSQLLHYLPTYRVLICLRCNYAIQPGAVARHLKEIHHLHHLSRRPFVDYASGFKLSQPSDVVLPDGTQFPVPLLPVQNGLACSFAGCAHLCVTAKRMKQHWMSVHHISSSDLGGFWDPVPLQTFFRGNALRYFTNPALLISSSSDKSGGLTNTTSTTPVSSDNRESSPYQTLITSDAGLLDHYRNYTYKTLSCGPETDDVFRIIVPQLAHQFPFLLHGILSCSSLHLASIDPQNRPYYTIRSIQHADQAAPAFRWATINVDSNNSQAVLAFAFFLVVYALGSESNDQPLFLSKDNSQEDAPSLEWIEILRNGCSMLCPVWTELTTSPLAPFTALWRDDLGVPTNPNDPLLITLLSIIPEYRSELTGYYIYRDSAVKLAQAFAFIERCGSPPTIWDVLNSWPMRVSPEYLALLKHNDPGALLLLAHYAILLQPLREEWFLKGRAMELIDEIAQRLKGNCSPQIWEVFSVMQREHFPSDPI</sequence>
<dbReference type="GO" id="GO:0001228">
    <property type="term" value="F:DNA-binding transcription activator activity, RNA polymerase II-specific"/>
    <property type="evidence" value="ECO:0007669"/>
    <property type="project" value="TreeGrafter"/>
</dbReference>
<dbReference type="AlphaFoldDB" id="A0A1V6Z8W0"/>
<evidence type="ECO:0008006" key="4">
    <source>
        <dbReference type="Google" id="ProtNLM"/>
    </source>
</evidence>
<proteinExistence type="predicted"/>
<evidence type="ECO:0000256" key="1">
    <source>
        <dbReference type="SAM" id="MobiDB-lite"/>
    </source>
</evidence>
<evidence type="ECO:0000313" key="2">
    <source>
        <dbReference type="EMBL" id="OQE96090.1"/>
    </source>
</evidence>
<dbReference type="PANTHER" id="PTHR47784">
    <property type="entry name" value="STEROL UPTAKE CONTROL PROTEIN 2"/>
    <property type="match status" value="1"/>
</dbReference>
<dbReference type="OMA" id="SMLCPVW"/>
<protein>
    <recommendedName>
        <fullName evidence="4">C2H2-type domain-containing protein</fullName>
    </recommendedName>
</protein>
<dbReference type="Proteomes" id="UP000191691">
    <property type="component" value="Unassembled WGS sequence"/>
</dbReference>
<comment type="caution">
    <text evidence="2">The sequence shown here is derived from an EMBL/GenBank/DDBJ whole genome shotgun (WGS) entry which is preliminary data.</text>
</comment>
<name>A0A1V6Z8W0_PENNA</name>
<dbReference type="InterPro" id="IPR021858">
    <property type="entry name" value="Fun_TF"/>
</dbReference>
<dbReference type="Pfam" id="PF12013">
    <property type="entry name" value="OrsD"/>
    <property type="match status" value="1"/>
</dbReference>
<dbReference type="InterPro" id="IPR053157">
    <property type="entry name" value="Sterol_Uptake_Regulator"/>
</dbReference>
<accession>A0A1V6Z8W0</accession>
<reference evidence="3" key="1">
    <citation type="journal article" date="2017" name="Nat. Microbiol.">
        <title>Global analysis of biosynthetic gene clusters reveals vast potential of secondary metabolite production in Penicillium species.</title>
        <authorList>
            <person name="Nielsen J.C."/>
            <person name="Grijseels S."/>
            <person name="Prigent S."/>
            <person name="Ji B."/>
            <person name="Dainat J."/>
            <person name="Nielsen K.F."/>
            <person name="Frisvad J.C."/>
            <person name="Workman M."/>
            <person name="Nielsen J."/>
        </authorList>
    </citation>
    <scope>NUCLEOTIDE SEQUENCE [LARGE SCALE GENOMIC DNA]</scope>
    <source>
        <strain evidence="3">IBT 13039</strain>
    </source>
</reference>